<dbReference type="GO" id="GO:0005739">
    <property type="term" value="C:mitochondrion"/>
    <property type="evidence" value="ECO:0007669"/>
    <property type="project" value="TreeGrafter"/>
</dbReference>
<evidence type="ECO:0000256" key="5">
    <source>
        <dbReference type="ARBA" id="ARBA00022741"/>
    </source>
</evidence>
<dbReference type="Pfam" id="PF00349">
    <property type="entry name" value="Hexokinase_1"/>
    <property type="match status" value="1"/>
</dbReference>
<dbReference type="InterPro" id="IPR043129">
    <property type="entry name" value="ATPase_NBD"/>
</dbReference>
<evidence type="ECO:0000256" key="4">
    <source>
        <dbReference type="ARBA" id="ARBA00022679"/>
    </source>
</evidence>
<keyword evidence="7 13" id="KW-0067">ATP-binding</keyword>
<dbReference type="SUPFAM" id="SSF53067">
    <property type="entry name" value="Actin-like ATPase domain"/>
    <property type="match status" value="2"/>
</dbReference>
<evidence type="ECO:0000256" key="3">
    <source>
        <dbReference type="ARBA" id="ARBA00009225"/>
    </source>
</evidence>
<evidence type="ECO:0000259" key="14">
    <source>
        <dbReference type="Pfam" id="PF00349"/>
    </source>
</evidence>
<evidence type="ECO:0000256" key="2">
    <source>
        <dbReference type="ARBA" id="ARBA00005028"/>
    </source>
</evidence>
<dbReference type="Pfam" id="PF03727">
    <property type="entry name" value="Hexokinase_2"/>
    <property type="match status" value="1"/>
</dbReference>
<dbReference type="InterPro" id="IPR022673">
    <property type="entry name" value="Hexokinase_C"/>
</dbReference>
<evidence type="ECO:0000256" key="12">
    <source>
        <dbReference type="ARBA" id="ARBA00057794"/>
    </source>
</evidence>
<comment type="catalytic activity">
    <reaction evidence="9">
        <text>a D-hexose + ATP = a D-hexose 6-phosphate + ADP + H(+)</text>
        <dbReference type="Rhea" id="RHEA:22740"/>
        <dbReference type="ChEBI" id="CHEBI:4194"/>
        <dbReference type="ChEBI" id="CHEBI:15378"/>
        <dbReference type="ChEBI" id="CHEBI:30616"/>
        <dbReference type="ChEBI" id="CHEBI:229467"/>
        <dbReference type="ChEBI" id="CHEBI:456216"/>
        <dbReference type="EC" id="2.7.1.1"/>
    </reaction>
    <physiologicalReaction direction="left-to-right" evidence="9">
        <dbReference type="Rhea" id="RHEA:22741"/>
    </physiologicalReaction>
</comment>
<dbReference type="GO" id="GO:0001678">
    <property type="term" value="P:intracellular glucose homeostasis"/>
    <property type="evidence" value="ECO:0007669"/>
    <property type="project" value="InterPro"/>
</dbReference>
<keyword evidence="17" id="KW-1185">Reference proteome</keyword>
<comment type="pathway">
    <text evidence="1">Carbohydrate degradation; glycolysis; D-glyceraldehyde 3-phosphate and glycerone phosphate from D-glucose: step 1/4.</text>
</comment>
<evidence type="ECO:0000313" key="16">
    <source>
        <dbReference type="EMBL" id="ANZ76575.1"/>
    </source>
</evidence>
<dbReference type="AlphaFoldDB" id="A0A1B2JFF8"/>
<gene>
    <name evidence="16" type="ORF">ATY40_BA7504121</name>
</gene>
<dbReference type="GO" id="GO:0005524">
    <property type="term" value="F:ATP binding"/>
    <property type="evidence" value="ECO:0007669"/>
    <property type="project" value="UniProtKB-UniRule"/>
</dbReference>
<evidence type="ECO:0000256" key="10">
    <source>
        <dbReference type="ARBA" id="ARBA00047905"/>
    </source>
</evidence>
<keyword evidence="5 13" id="KW-0547">Nucleotide-binding</keyword>
<dbReference type="GO" id="GO:0006013">
    <property type="term" value="P:mannose metabolic process"/>
    <property type="evidence" value="ECO:0007669"/>
    <property type="project" value="TreeGrafter"/>
</dbReference>
<comment type="pathway">
    <text evidence="2">Carbohydrate metabolism; hexose metabolism.</text>
</comment>
<comment type="catalytic activity">
    <reaction evidence="11">
        <text>D-glucose + ATP = D-glucose 6-phosphate + ADP + H(+)</text>
        <dbReference type="Rhea" id="RHEA:17825"/>
        <dbReference type="ChEBI" id="CHEBI:4167"/>
        <dbReference type="ChEBI" id="CHEBI:15378"/>
        <dbReference type="ChEBI" id="CHEBI:30616"/>
        <dbReference type="ChEBI" id="CHEBI:61548"/>
        <dbReference type="ChEBI" id="CHEBI:456216"/>
        <dbReference type="EC" id="2.7.1.1"/>
    </reaction>
    <physiologicalReaction direction="left-to-right" evidence="11">
        <dbReference type="Rhea" id="RHEA:17826"/>
    </physiologicalReaction>
</comment>
<dbReference type="GO" id="GO:0008865">
    <property type="term" value="F:fructokinase activity"/>
    <property type="evidence" value="ECO:0007669"/>
    <property type="project" value="TreeGrafter"/>
</dbReference>
<dbReference type="GO" id="GO:0004340">
    <property type="term" value="F:glucokinase activity"/>
    <property type="evidence" value="ECO:0007669"/>
    <property type="project" value="TreeGrafter"/>
</dbReference>
<protein>
    <recommendedName>
        <fullName evidence="13">Phosphotransferase</fullName>
        <ecNumber evidence="13">2.7.1.-</ecNumber>
    </recommendedName>
</protein>
<evidence type="ECO:0000256" key="11">
    <source>
        <dbReference type="ARBA" id="ARBA00048160"/>
    </source>
</evidence>
<dbReference type="GO" id="GO:0005829">
    <property type="term" value="C:cytosol"/>
    <property type="evidence" value="ECO:0007669"/>
    <property type="project" value="TreeGrafter"/>
</dbReference>
<feature type="domain" description="Hexokinase C-terminal" evidence="15">
    <location>
        <begin position="225"/>
        <end position="476"/>
    </location>
</feature>
<dbReference type="InterPro" id="IPR019807">
    <property type="entry name" value="Hexokinase_BS"/>
</dbReference>
<dbReference type="EMBL" id="CP014586">
    <property type="protein sequence ID" value="ANZ76575.1"/>
    <property type="molecule type" value="Genomic_DNA"/>
</dbReference>
<evidence type="ECO:0000256" key="13">
    <source>
        <dbReference type="RuleBase" id="RU362007"/>
    </source>
</evidence>
<dbReference type="PROSITE" id="PS00378">
    <property type="entry name" value="HEXOKINASE_1"/>
    <property type="match status" value="1"/>
</dbReference>
<evidence type="ECO:0000256" key="1">
    <source>
        <dbReference type="ARBA" id="ARBA00004888"/>
    </source>
</evidence>
<dbReference type="GO" id="GO:0005536">
    <property type="term" value="F:D-glucose binding"/>
    <property type="evidence" value="ECO:0007669"/>
    <property type="project" value="InterPro"/>
</dbReference>
<dbReference type="Gene3D" id="3.30.420.40">
    <property type="match status" value="1"/>
</dbReference>
<keyword evidence="4 13" id="KW-0808">Transferase</keyword>
<evidence type="ECO:0000313" key="17">
    <source>
        <dbReference type="Proteomes" id="UP000094565"/>
    </source>
</evidence>
<dbReference type="EC" id="2.7.1.-" evidence="13"/>
<dbReference type="PANTHER" id="PTHR19443">
    <property type="entry name" value="HEXOKINASE"/>
    <property type="match status" value="1"/>
</dbReference>
<accession>A0A1B2JFF8</accession>
<evidence type="ECO:0000256" key="8">
    <source>
        <dbReference type="ARBA" id="ARBA00023152"/>
    </source>
</evidence>
<dbReference type="OrthoDB" id="419537at2759"/>
<sequence length="496" mass="55352">MPIAKPANQVASTITSQHLSDRVLEIQDAFEVSPTKLKQIVAHFVEELKKGLSAKGGNIPMIPVWVMDYPNGTETGDYLAIDLGGTNLRVVLVHLLGGQKFETEQEKYHLPKGMRTTRNRDELFEFIADCLEKFFYKLHPNGIEKGALLPLGFTFSYPASQTRIDTGVLQRWTKGFDIPNVEGEDVVPLLMDKINEKKLPIKVVALINDTAGALVASRYTDPTTEMGLIFGTGVNGAYYDRVGNIEKLKGKLLPDITDDSPMLINCEYGSFDNEHESLPRTKYDILIDEQSPRPGQQAFEKMTAGYYLGELIRLILVELYEEKQVFQKYSKDSEQIKLLYTPYLLDTSFLAEIEGDQDLENFPEVVRLFQEFLKIEPTLDERRLSRALSEIIGNRSARLSVCGIGAACTKMNIKKCHCAADGSVFHKYPKFPERAADSLADIFGWKEENIHPRNYPIQIVPSQDGSGVGAAVIAALAHARQAKGLSLGLAEAYKKA</sequence>
<organism evidence="16 17">
    <name type="scientific">Komagataella pastoris</name>
    <name type="common">Yeast</name>
    <name type="synonym">Pichia pastoris</name>
    <dbReference type="NCBI Taxonomy" id="4922"/>
    <lineage>
        <taxon>Eukaryota</taxon>
        <taxon>Fungi</taxon>
        <taxon>Dikarya</taxon>
        <taxon>Ascomycota</taxon>
        <taxon>Saccharomycotina</taxon>
        <taxon>Pichiomycetes</taxon>
        <taxon>Pichiales</taxon>
        <taxon>Pichiaceae</taxon>
        <taxon>Komagataella</taxon>
    </lineage>
</organism>
<evidence type="ECO:0000256" key="7">
    <source>
        <dbReference type="ARBA" id="ARBA00022840"/>
    </source>
</evidence>
<comment type="function">
    <text evidence="12">Catalyzes the phosphorylation of hexose, such as D-glucose and D-fructose, to hexose 6-phosphate (D-glucose 6-phosphate and D-fructose 6-phosphate, respectively). Mediates the initial step of glycolysis by catalyzing phosphorylation of D-glucose to D-glucose 6-phosphate.</text>
</comment>
<dbReference type="GO" id="GO:0006096">
    <property type="term" value="P:glycolytic process"/>
    <property type="evidence" value="ECO:0007669"/>
    <property type="project" value="UniProtKB-UniPathway"/>
</dbReference>
<evidence type="ECO:0000256" key="9">
    <source>
        <dbReference type="ARBA" id="ARBA00044613"/>
    </source>
</evidence>
<dbReference type="FunFam" id="3.40.367.20:FF:000004">
    <property type="entry name" value="Phosphotransferase"/>
    <property type="match status" value="1"/>
</dbReference>
<dbReference type="Gene3D" id="1.10.287.1250">
    <property type="match status" value="1"/>
</dbReference>
<dbReference type="GO" id="GO:0006006">
    <property type="term" value="P:glucose metabolic process"/>
    <property type="evidence" value="ECO:0007669"/>
    <property type="project" value="TreeGrafter"/>
</dbReference>
<dbReference type="Proteomes" id="UP000094565">
    <property type="component" value="Chromosome 3"/>
</dbReference>
<keyword evidence="8 13" id="KW-0324">Glycolysis</keyword>
<reference evidence="16 17" key="1">
    <citation type="submission" date="2016-02" db="EMBL/GenBank/DDBJ databases">
        <title>Comparative genomic and transcriptomic foundation for Pichia pastoris.</title>
        <authorList>
            <person name="Love K.R."/>
            <person name="Shah K.A."/>
            <person name="Whittaker C.A."/>
            <person name="Wu J."/>
            <person name="Bartlett M.C."/>
            <person name="Ma D."/>
            <person name="Leeson R.L."/>
            <person name="Priest M."/>
            <person name="Young S.K."/>
            <person name="Love J.C."/>
        </authorList>
    </citation>
    <scope>NUCLEOTIDE SEQUENCE [LARGE SCALE GENOMIC DNA]</scope>
    <source>
        <strain evidence="16 17">ATCC 28485</strain>
    </source>
</reference>
<dbReference type="PROSITE" id="PS51748">
    <property type="entry name" value="HEXOKINASE_2"/>
    <property type="match status" value="1"/>
</dbReference>
<dbReference type="FunFam" id="3.30.420.40:FF:000805">
    <property type="entry name" value="Hexokinase-2"/>
    <property type="match status" value="1"/>
</dbReference>
<comment type="similarity">
    <text evidence="3 13">Belongs to the hexokinase family.</text>
</comment>
<dbReference type="Gene3D" id="3.40.367.20">
    <property type="match status" value="1"/>
</dbReference>
<dbReference type="InterPro" id="IPR001312">
    <property type="entry name" value="Hexokinase"/>
</dbReference>
<comment type="catalytic activity">
    <reaction evidence="10">
        <text>D-fructose + ATP = D-fructose 6-phosphate + ADP + H(+)</text>
        <dbReference type="Rhea" id="RHEA:16125"/>
        <dbReference type="ChEBI" id="CHEBI:15378"/>
        <dbReference type="ChEBI" id="CHEBI:30616"/>
        <dbReference type="ChEBI" id="CHEBI:37721"/>
        <dbReference type="ChEBI" id="CHEBI:61527"/>
        <dbReference type="ChEBI" id="CHEBI:456216"/>
        <dbReference type="EC" id="2.7.1.1"/>
    </reaction>
    <physiologicalReaction direction="left-to-right" evidence="10">
        <dbReference type="Rhea" id="RHEA:16126"/>
    </physiologicalReaction>
</comment>
<dbReference type="PRINTS" id="PR00475">
    <property type="entry name" value="HEXOKINASE"/>
</dbReference>
<dbReference type="UniPathway" id="UPA00109">
    <property type="reaction ID" value="UER00180"/>
</dbReference>
<feature type="domain" description="Hexokinase N-terminal" evidence="14">
    <location>
        <begin position="24"/>
        <end position="219"/>
    </location>
</feature>
<proteinExistence type="inferred from homology"/>
<keyword evidence="6 13" id="KW-0418">Kinase</keyword>
<dbReference type="PANTHER" id="PTHR19443:SF16">
    <property type="entry name" value="HEXOKINASE TYPE 1-RELATED"/>
    <property type="match status" value="1"/>
</dbReference>
<evidence type="ECO:0000259" key="15">
    <source>
        <dbReference type="Pfam" id="PF03727"/>
    </source>
</evidence>
<dbReference type="InterPro" id="IPR022672">
    <property type="entry name" value="Hexokinase_N"/>
</dbReference>
<evidence type="ECO:0000256" key="6">
    <source>
        <dbReference type="ARBA" id="ARBA00022777"/>
    </source>
</evidence>
<name>A0A1B2JFF8_PICPA</name>
<dbReference type="GO" id="GO:0019158">
    <property type="term" value="F:mannokinase activity"/>
    <property type="evidence" value="ECO:0007669"/>
    <property type="project" value="TreeGrafter"/>
</dbReference>